<evidence type="ECO:0000313" key="3">
    <source>
        <dbReference type="Proteomes" id="UP000244856"/>
    </source>
</evidence>
<organism evidence="2 3">
    <name type="scientific">Cronobacter sakazakii</name>
    <name type="common">Enterobacter sakazakii</name>
    <dbReference type="NCBI Taxonomy" id="28141"/>
    <lineage>
        <taxon>Bacteria</taxon>
        <taxon>Pseudomonadati</taxon>
        <taxon>Pseudomonadota</taxon>
        <taxon>Gammaproteobacteria</taxon>
        <taxon>Enterobacterales</taxon>
        <taxon>Enterobacteriaceae</taxon>
        <taxon>Cronobacter</taxon>
    </lineage>
</organism>
<dbReference type="EMBL" id="NCTU01000007">
    <property type="protein sequence ID" value="PUW03499.1"/>
    <property type="molecule type" value="Genomic_DNA"/>
</dbReference>
<dbReference type="Proteomes" id="UP000244856">
    <property type="component" value="Unassembled WGS sequence"/>
</dbReference>
<dbReference type="RefSeq" id="WP_080321608.1">
    <property type="nucleotide sequence ID" value="NZ_CP078110.1"/>
</dbReference>
<dbReference type="Pfam" id="PF04002">
    <property type="entry name" value="RadC"/>
    <property type="match status" value="1"/>
</dbReference>
<gene>
    <name evidence="2" type="ORF">B7T07_13905</name>
</gene>
<dbReference type="Gene3D" id="3.40.140.10">
    <property type="entry name" value="Cytidine Deaminase, domain 2"/>
    <property type="match status" value="1"/>
</dbReference>
<proteinExistence type="predicted"/>
<dbReference type="AlphaFoldDB" id="A0AA44Z8P0"/>
<feature type="domain" description="RadC-like JAB" evidence="1">
    <location>
        <begin position="16"/>
        <end position="53"/>
    </location>
</feature>
<evidence type="ECO:0000259" key="1">
    <source>
        <dbReference type="Pfam" id="PF04002"/>
    </source>
</evidence>
<dbReference type="InterPro" id="IPR025657">
    <property type="entry name" value="RadC_JAB"/>
</dbReference>
<protein>
    <recommendedName>
        <fullName evidence="1">RadC-like JAB domain-containing protein</fullName>
    </recommendedName>
</protein>
<accession>A0AA44Z8P0</accession>
<comment type="caution">
    <text evidence="2">The sequence shown here is derived from an EMBL/GenBank/DDBJ whole genome shotgun (WGS) entry which is preliminary data.</text>
</comment>
<sequence>MGIIDYHPYLLFKVGANIEITLRLQSALELVDIRLLGHLVVAADGIMSLAERDLA</sequence>
<evidence type="ECO:0000313" key="2">
    <source>
        <dbReference type="EMBL" id="PUW03499.1"/>
    </source>
</evidence>
<name>A0AA44Z8P0_CROSK</name>
<reference evidence="2 3" key="1">
    <citation type="submission" date="2017-04" db="EMBL/GenBank/DDBJ databases">
        <title>Cronobacter sakazakii, ST83 Lineage Isolates.</title>
        <authorList>
            <person name="Chase H."/>
            <person name="Tall B."/>
            <person name="Gopinath G."/>
            <person name="Lehner A."/>
        </authorList>
    </citation>
    <scope>NUCLEOTIDE SEQUENCE [LARGE SCALE GENOMIC DNA]</scope>
    <source>
        <strain evidence="2 3">MOD1_Comp15</strain>
    </source>
</reference>